<feature type="transmembrane region" description="Helical" evidence="7">
    <location>
        <begin position="165"/>
        <end position="185"/>
    </location>
</feature>
<dbReference type="PANTHER" id="PTHR42718">
    <property type="entry name" value="MAJOR FACILITATOR SUPERFAMILY MULTIDRUG TRANSPORTER MFSC"/>
    <property type="match status" value="1"/>
</dbReference>
<evidence type="ECO:0000256" key="7">
    <source>
        <dbReference type="SAM" id="Phobius"/>
    </source>
</evidence>
<feature type="transmembrane region" description="Helical" evidence="7">
    <location>
        <begin position="12"/>
        <end position="33"/>
    </location>
</feature>
<dbReference type="InterPro" id="IPR001958">
    <property type="entry name" value="Tet-R_TetA/multi-R_MdtG-like"/>
</dbReference>
<name>A0A8J7KLI4_9ACTN</name>
<dbReference type="InterPro" id="IPR036259">
    <property type="entry name" value="MFS_trans_sf"/>
</dbReference>
<feature type="transmembrane region" description="Helical" evidence="7">
    <location>
        <begin position="258"/>
        <end position="281"/>
    </location>
</feature>
<dbReference type="Proteomes" id="UP000622552">
    <property type="component" value="Unassembled WGS sequence"/>
</dbReference>
<dbReference type="PRINTS" id="PR01035">
    <property type="entry name" value="TCRTETA"/>
</dbReference>
<feature type="domain" description="Major facilitator superfamily (MFS) profile" evidence="8">
    <location>
        <begin position="11"/>
        <end position="448"/>
    </location>
</feature>
<dbReference type="Pfam" id="PF07690">
    <property type="entry name" value="MFS_1"/>
    <property type="match status" value="1"/>
</dbReference>
<keyword evidence="5 7" id="KW-1133">Transmembrane helix</keyword>
<feature type="transmembrane region" description="Helical" evidence="7">
    <location>
        <begin position="221"/>
        <end position="237"/>
    </location>
</feature>
<feature type="transmembrane region" description="Helical" evidence="7">
    <location>
        <begin position="77"/>
        <end position="96"/>
    </location>
</feature>
<comment type="subcellular location">
    <subcellularLocation>
        <location evidence="1">Cell membrane</location>
        <topology evidence="1">Multi-pass membrane protein</topology>
    </subcellularLocation>
</comment>
<feature type="transmembrane region" description="Helical" evidence="7">
    <location>
        <begin position="197"/>
        <end position="215"/>
    </location>
</feature>
<sequence>MLLKSAAGRGTLAATVLASGMAILDGTVVNVALPHLGKDLHAGLDGLQWTVNGYALTLAAFVLLGGALGDRYGRRQVFLIGVVWFTLASVLCGVSVSIGMLIAARILQGIGAALLVPGSLAIIQSVFDPDERGKAIGAWSGLGGIAIAAGPFVGGWLIDTLGWRWVFYINVPLAVLTVVLTLVYTPETRSPEARARFDVPGALLTAVCLGSTTYALIEGNLPAGLLGIVAGVAFLYVERRSTAPMLPLHLFRSREFSVINGVTLFVYAAVYGVAFFLPVFLQVSAGYSALAAGLSLLPFTLVLLFFSSRAGALGHRLGPRIPLTVGPVISAAGCLLLIGAGESYWLRVLPGVLVLGVGMTTLVAPLTAGVLAAAPDRFAGVASGINNAVSRAAGLLSVAALPALAGLSVGSYTNAVAFASGYRIAMAFCAGLMVCGGLTAGVLLRSGPSKAAA</sequence>
<keyword evidence="4 7" id="KW-0812">Transmembrane</keyword>
<evidence type="ECO:0000256" key="6">
    <source>
        <dbReference type="ARBA" id="ARBA00023136"/>
    </source>
</evidence>
<keyword evidence="10" id="KW-1185">Reference proteome</keyword>
<keyword evidence="3" id="KW-1003">Cell membrane</keyword>
<evidence type="ECO:0000256" key="2">
    <source>
        <dbReference type="ARBA" id="ARBA00022448"/>
    </source>
</evidence>
<gene>
    <name evidence="9" type="ORF">IW245_005593</name>
</gene>
<evidence type="ECO:0000259" key="8">
    <source>
        <dbReference type="PROSITE" id="PS50850"/>
    </source>
</evidence>
<feature type="transmembrane region" description="Helical" evidence="7">
    <location>
        <begin position="393"/>
        <end position="412"/>
    </location>
</feature>
<organism evidence="9 10">
    <name type="scientific">Longispora fulva</name>
    <dbReference type="NCBI Taxonomy" id="619741"/>
    <lineage>
        <taxon>Bacteria</taxon>
        <taxon>Bacillati</taxon>
        <taxon>Actinomycetota</taxon>
        <taxon>Actinomycetes</taxon>
        <taxon>Micromonosporales</taxon>
        <taxon>Micromonosporaceae</taxon>
        <taxon>Longispora</taxon>
    </lineage>
</organism>
<protein>
    <submittedName>
        <fullName evidence="9">EmrB/QacA subfamily drug resistance transporter</fullName>
    </submittedName>
</protein>
<comment type="caution">
    <text evidence="9">The sequence shown here is derived from an EMBL/GenBank/DDBJ whole genome shotgun (WGS) entry which is preliminary data.</text>
</comment>
<evidence type="ECO:0000256" key="5">
    <source>
        <dbReference type="ARBA" id="ARBA00022989"/>
    </source>
</evidence>
<feature type="transmembrane region" description="Helical" evidence="7">
    <location>
        <begin position="135"/>
        <end position="153"/>
    </location>
</feature>
<feature type="transmembrane region" description="Helical" evidence="7">
    <location>
        <begin position="352"/>
        <end position="373"/>
    </location>
</feature>
<dbReference type="GO" id="GO:0005886">
    <property type="term" value="C:plasma membrane"/>
    <property type="evidence" value="ECO:0007669"/>
    <property type="project" value="UniProtKB-SubCell"/>
</dbReference>
<proteinExistence type="predicted"/>
<feature type="transmembrane region" description="Helical" evidence="7">
    <location>
        <begin position="53"/>
        <end position="70"/>
    </location>
</feature>
<dbReference type="RefSeq" id="WP_197006062.1">
    <property type="nucleotide sequence ID" value="NZ_BONS01000012.1"/>
</dbReference>
<evidence type="ECO:0000256" key="4">
    <source>
        <dbReference type="ARBA" id="ARBA00022692"/>
    </source>
</evidence>
<dbReference type="Gene3D" id="1.20.1250.20">
    <property type="entry name" value="MFS general substrate transporter like domains"/>
    <property type="match status" value="1"/>
</dbReference>
<evidence type="ECO:0000256" key="3">
    <source>
        <dbReference type="ARBA" id="ARBA00022475"/>
    </source>
</evidence>
<accession>A0A8J7KLI4</accession>
<dbReference type="InterPro" id="IPR011701">
    <property type="entry name" value="MFS"/>
</dbReference>
<feature type="transmembrane region" description="Helical" evidence="7">
    <location>
        <begin position="287"/>
        <end position="308"/>
    </location>
</feature>
<dbReference type="GO" id="GO:0022857">
    <property type="term" value="F:transmembrane transporter activity"/>
    <property type="evidence" value="ECO:0007669"/>
    <property type="project" value="InterPro"/>
</dbReference>
<dbReference type="NCBIfam" id="TIGR00711">
    <property type="entry name" value="efflux_EmrB"/>
    <property type="match status" value="1"/>
</dbReference>
<feature type="transmembrane region" description="Helical" evidence="7">
    <location>
        <begin position="320"/>
        <end position="340"/>
    </location>
</feature>
<feature type="transmembrane region" description="Helical" evidence="7">
    <location>
        <begin position="424"/>
        <end position="444"/>
    </location>
</feature>
<dbReference type="EMBL" id="JADOUF010000001">
    <property type="protein sequence ID" value="MBG6139399.1"/>
    <property type="molecule type" value="Genomic_DNA"/>
</dbReference>
<dbReference type="SUPFAM" id="SSF103473">
    <property type="entry name" value="MFS general substrate transporter"/>
    <property type="match status" value="1"/>
</dbReference>
<reference evidence="9" key="1">
    <citation type="submission" date="2020-11" db="EMBL/GenBank/DDBJ databases">
        <title>Sequencing the genomes of 1000 actinobacteria strains.</title>
        <authorList>
            <person name="Klenk H.-P."/>
        </authorList>
    </citation>
    <scope>NUCLEOTIDE SEQUENCE</scope>
    <source>
        <strain evidence="9">DSM 45356</strain>
    </source>
</reference>
<dbReference type="PANTHER" id="PTHR42718:SF42">
    <property type="entry name" value="EXPORT PROTEIN"/>
    <property type="match status" value="1"/>
</dbReference>
<dbReference type="InterPro" id="IPR020846">
    <property type="entry name" value="MFS_dom"/>
</dbReference>
<dbReference type="Gene3D" id="1.20.1720.10">
    <property type="entry name" value="Multidrug resistance protein D"/>
    <property type="match status" value="1"/>
</dbReference>
<keyword evidence="2" id="KW-0813">Transport</keyword>
<dbReference type="PROSITE" id="PS50850">
    <property type="entry name" value="MFS"/>
    <property type="match status" value="1"/>
</dbReference>
<evidence type="ECO:0000313" key="9">
    <source>
        <dbReference type="EMBL" id="MBG6139399.1"/>
    </source>
</evidence>
<dbReference type="CDD" id="cd17321">
    <property type="entry name" value="MFS_MMR_MDR_like"/>
    <property type="match status" value="1"/>
</dbReference>
<evidence type="ECO:0000313" key="10">
    <source>
        <dbReference type="Proteomes" id="UP000622552"/>
    </source>
</evidence>
<evidence type="ECO:0000256" key="1">
    <source>
        <dbReference type="ARBA" id="ARBA00004651"/>
    </source>
</evidence>
<dbReference type="InterPro" id="IPR004638">
    <property type="entry name" value="EmrB-like"/>
</dbReference>
<keyword evidence="6 7" id="KW-0472">Membrane</keyword>
<dbReference type="AlphaFoldDB" id="A0A8J7KLI4"/>
<feature type="transmembrane region" description="Helical" evidence="7">
    <location>
        <begin position="102"/>
        <end position="123"/>
    </location>
</feature>